<dbReference type="AlphaFoldDB" id="L5KEI5"/>
<protein>
    <submittedName>
        <fullName evidence="2">Uncharacterized protein</fullName>
    </submittedName>
</protein>
<sequence length="197" mass="20512">MAPSPGCLAPTRQEGPGDPGLLVRIVDSTWEGPACLTQAHPQYPTLEGTSYEVHLLGGNRSWTGVTCPRSPKVAQGMCSSRSSNIAGSVSRRDPWMAQVAGATPPAASPGQESTGPDFPAQPHLLADMAALPPEARTRRSPFPRPGGAREPSASGAGAQEGGAREQPARLSTLPPSAAGSTQRAKRRAGKERRPRLP</sequence>
<dbReference type="Proteomes" id="UP000010552">
    <property type="component" value="Unassembled WGS sequence"/>
</dbReference>
<organism evidence="2 3">
    <name type="scientific">Pteropus alecto</name>
    <name type="common">Black flying fox</name>
    <dbReference type="NCBI Taxonomy" id="9402"/>
    <lineage>
        <taxon>Eukaryota</taxon>
        <taxon>Metazoa</taxon>
        <taxon>Chordata</taxon>
        <taxon>Craniata</taxon>
        <taxon>Vertebrata</taxon>
        <taxon>Euteleostomi</taxon>
        <taxon>Mammalia</taxon>
        <taxon>Eutheria</taxon>
        <taxon>Laurasiatheria</taxon>
        <taxon>Chiroptera</taxon>
        <taxon>Yinpterochiroptera</taxon>
        <taxon>Pteropodoidea</taxon>
        <taxon>Pteropodidae</taxon>
        <taxon>Pteropodinae</taxon>
        <taxon>Pteropus</taxon>
    </lineage>
</organism>
<name>L5KEI5_PTEAL</name>
<reference evidence="3" key="1">
    <citation type="journal article" date="2013" name="Science">
        <title>Comparative analysis of bat genomes provides insight into the evolution of flight and immunity.</title>
        <authorList>
            <person name="Zhang G."/>
            <person name="Cowled C."/>
            <person name="Shi Z."/>
            <person name="Huang Z."/>
            <person name="Bishop-Lilly K.A."/>
            <person name="Fang X."/>
            <person name="Wynne J.W."/>
            <person name="Xiong Z."/>
            <person name="Baker M.L."/>
            <person name="Zhao W."/>
            <person name="Tachedjian M."/>
            <person name="Zhu Y."/>
            <person name="Zhou P."/>
            <person name="Jiang X."/>
            <person name="Ng J."/>
            <person name="Yang L."/>
            <person name="Wu L."/>
            <person name="Xiao J."/>
            <person name="Feng Y."/>
            <person name="Chen Y."/>
            <person name="Sun X."/>
            <person name="Zhang Y."/>
            <person name="Marsh G.A."/>
            <person name="Crameri G."/>
            <person name="Broder C.C."/>
            <person name="Frey K.G."/>
            <person name="Wang L.F."/>
            <person name="Wang J."/>
        </authorList>
    </citation>
    <scope>NUCLEOTIDE SEQUENCE [LARGE SCALE GENOMIC DNA]</scope>
</reference>
<feature type="region of interest" description="Disordered" evidence="1">
    <location>
        <begin position="76"/>
        <end position="197"/>
    </location>
</feature>
<evidence type="ECO:0000313" key="3">
    <source>
        <dbReference type="Proteomes" id="UP000010552"/>
    </source>
</evidence>
<evidence type="ECO:0000256" key="1">
    <source>
        <dbReference type="SAM" id="MobiDB-lite"/>
    </source>
</evidence>
<feature type="compositionally biased region" description="Polar residues" evidence="1">
    <location>
        <begin position="77"/>
        <end position="87"/>
    </location>
</feature>
<keyword evidence="3" id="KW-1185">Reference proteome</keyword>
<dbReference type="InParanoid" id="L5KEI5"/>
<feature type="compositionally biased region" description="Basic residues" evidence="1">
    <location>
        <begin position="183"/>
        <end position="197"/>
    </location>
</feature>
<accession>L5KEI5</accession>
<gene>
    <name evidence="2" type="ORF">PAL_GLEAN10002634</name>
</gene>
<evidence type="ECO:0000313" key="2">
    <source>
        <dbReference type="EMBL" id="ELK09206.1"/>
    </source>
</evidence>
<dbReference type="EMBL" id="KB030838">
    <property type="protein sequence ID" value="ELK09206.1"/>
    <property type="molecule type" value="Genomic_DNA"/>
</dbReference>
<proteinExistence type="predicted"/>